<evidence type="ECO:0000256" key="1">
    <source>
        <dbReference type="ARBA" id="ARBA00023015"/>
    </source>
</evidence>
<keyword evidence="5" id="KW-1185">Reference proteome</keyword>
<evidence type="ECO:0000256" key="3">
    <source>
        <dbReference type="ARBA" id="ARBA00023163"/>
    </source>
</evidence>
<evidence type="ECO:0000313" key="4">
    <source>
        <dbReference type="EMBL" id="QXA50776.1"/>
    </source>
</evidence>
<dbReference type="EMBL" id="CP077290">
    <property type="protein sequence ID" value="QXA50776.1"/>
    <property type="molecule type" value="Genomic_DNA"/>
</dbReference>
<dbReference type="InterPro" id="IPR003222">
    <property type="entry name" value="Antitermntn"/>
</dbReference>
<name>A0ABX8KRT5_9ENTR</name>
<dbReference type="InterPro" id="IPR036410">
    <property type="entry name" value="HSP_DnaJ_Cys-rich_dom_sf"/>
</dbReference>
<evidence type="ECO:0000256" key="2">
    <source>
        <dbReference type="ARBA" id="ARBA00023125"/>
    </source>
</evidence>
<accession>A0ABX8KRT5</accession>
<keyword evidence="1" id="KW-0805">Transcription regulation</keyword>
<sequence>MKLEASLKHFSPQGMHISDDVKGTSPDRLTGTDVMAAIGTTSSRARFGLAAFFGKAGISKTDEQLAVQALARYAMDVAPKNVRKAAGGHFGWCMQMLAQFAFADYSRSAATSVTCHSCSGTGRTTREQITRKVSYPWGKAPYWACRSRAVRPSDWEKWTEVTEVVPAVCDACDGKGTISARCRCGGKGEVLDRKATSERGAPVFKTCERCSGNGFSGVPSTAAYKAILKRVPDLHVRTWTRNWKPFLEGLVDVCYREEQKADSAFQDATNFRDDVNKI</sequence>
<keyword evidence="3" id="KW-0804">Transcription</keyword>
<dbReference type="InterPro" id="IPR038500">
    <property type="entry name" value="Antitermination_sf"/>
</dbReference>
<evidence type="ECO:0000313" key="5">
    <source>
        <dbReference type="Proteomes" id="UP000683583"/>
    </source>
</evidence>
<dbReference type="SUPFAM" id="SSF57938">
    <property type="entry name" value="DnaJ/Hsp40 cysteine-rich domain"/>
    <property type="match status" value="1"/>
</dbReference>
<dbReference type="Pfam" id="PF03589">
    <property type="entry name" value="Antiterm"/>
    <property type="match status" value="2"/>
</dbReference>
<gene>
    <name evidence="4" type="ORF">I6L58_07010</name>
</gene>
<reference evidence="4 5" key="1">
    <citation type="submission" date="2021-06" db="EMBL/GenBank/DDBJ databases">
        <title>FDA dAtabase for Regulatory Grade micrObial Sequences (FDA-ARGOS): Supporting development and validation of Infectious Disease Dx tests.</title>
        <authorList>
            <person name="Sproer C."/>
            <person name="Gronow S."/>
            <person name="Severitt S."/>
            <person name="Schroder I."/>
            <person name="Tallon L."/>
            <person name="Sadzewicz L."/>
            <person name="Zhao X."/>
            <person name="Boylan J."/>
            <person name="Ott S."/>
            <person name="Bowen H."/>
            <person name="Vavikolanu K."/>
            <person name="Mehta A."/>
            <person name="Aluvathingal J."/>
            <person name="Nadendla S."/>
            <person name="Lowell S."/>
            <person name="Myers T."/>
            <person name="Yan Y."/>
        </authorList>
    </citation>
    <scope>NUCLEOTIDE SEQUENCE [LARGE SCALE GENOMIC DNA]</scope>
    <source>
        <strain evidence="4 5">FDAARGOS 1428</strain>
    </source>
</reference>
<dbReference type="Proteomes" id="UP000683583">
    <property type="component" value="Chromosome"/>
</dbReference>
<dbReference type="Gene3D" id="1.10.274.110">
    <property type="match status" value="1"/>
</dbReference>
<organism evidence="4 5">
    <name type="scientific">Enterobacter cancerogenus</name>
    <dbReference type="NCBI Taxonomy" id="69218"/>
    <lineage>
        <taxon>Bacteria</taxon>
        <taxon>Pseudomonadati</taxon>
        <taxon>Pseudomonadota</taxon>
        <taxon>Gammaproteobacteria</taxon>
        <taxon>Enterobacterales</taxon>
        <taxon>Enterobacteriaceae</taxon>
        <taxon>Enterobacter</taxon>
        <taxon>Enterobacter cloacae complex</taxon>
    </lineage>
</organism>
<protein>
    <submittedName>
        <fullName evidence="4">Antitermination protein</fullName>
    </submittedName>
</protein>
<dbReference type="RefSeq" id="WP_088207787.1">
    <property type="nucleotide sequence ID" value="NZ_CP077290.1"/>
</dbReference>
<proteinExistence type="inferred from homology"/>
<keyword evidence="2" id="KW-0238">DNA-binding</keyword>
<dbReference type="HAMAP" id="MF_04158">
    <property type="entry name" value="Antitermination_lambda"/>
    <property type="match status" value="1"/>
</dbReference>